<protein>
    <submittedName>
        <fullName evidence="2">TOMM leader peptide-binding protein</fullName>
    </submittedName>
</protein>
<evidence type="ECO:0000259" key="1">
    <source>
        <dbReference type="Pfam" id="PF00899"/>
    </source>
</evidence>
<dbReference type="Pfam" id="PF00899">
    <property type="entry name" value="ThiF"/>
    <property type="match status" value="1"/>
</dbReference>
<dbReference type="Gene3D" id="3.40.50.720">
    <property type="entry name" value="NAD(P)-binding Rossmann-like Domain"/>
    <property type="match status" value="1"/>
</dbReference>
<keyword evidence="3" id="KW-1185">Reference proteome</keyword>
<evidence type="ECO:0000313" key="2">
    <source>
        <dbReference type="EMBL" id="MUM78833.1"/>
    </source>
</evidence>
<reference evidence="2 3" key="1">
    <citation type="submission" date="2019-11" db="EMBL/GenBank/DDBJ databases">
        <title>Pseudodesulfovibrio alkaliphilus, sp. nov., an alkaliphilic sulfate-reducing bacteria from mud volcano of Taman peninsula, Russia.</title>
        <authorList>
            <person name="Frolova A."/>
            <person name="Merkel A.Y."/>
            <person name="Slobodkin A.I."/>
        </authorList>
    </citation>
    <scope>NUCLEOTIDE SEQUENCE [LARGE SCALE GENOMIC DNA]</scope>
    <source>
        <strain evidence="2 3">F-1</strain>
    </source>
</reference>
<organism evidence="2 3">
    <name type="scientific">Pseudodesulfovibrio alkaliphilus</name>
    <dbReference type="NCBI Taxonomy" id="2661613"/>
    <lineage>
        <taxon>Bacteria</taxon>
        <taxon>Pseudomonadati</taxon>
        <taxon>Thermodesulfobacteriota</taxon>
        <taxon>Desulfovibrionia</taxon>
        <taxon>Desulfovibrionales</taxon>
        <taxon>Desulfovibrionaceae</taxon>
    </lineage>
</organism>
<dbReference type="NCBIfam" id="TIGR03882">
    <property type="entry name" value="cyclo_dehyd_2"/>
    <property type="match status" value="1"/>
</dbReference>
<dbReference type="GO" id="GO:0008641">
    <property type="term" value="F:ubiquitin-like modifier activating enzyme activity"/>
    <property type="evidence" value="ECO:0007669"/>
    <property type="project" value="InterPro"/>
</dbReference>
<gene>
    <name evidence="2" type="ORF">GKC30_14445</name>
</gene>
<sequence length="376" mass="41818">MQNKNIKLPLRPKLSVSYHVIGMDDDRVQFRNGQDLFVIKGPGLLNLVHTLFPLLTGELTVEEILAHMDEKHPPEAILKLLHRLVQRRVVRDAINNQFDVPGVSEFQKAYFSQFTHRPKSNLTALAKSRVTVLGLGPLGASVAEILARSGVGSIEVSDEQPVTKDDLLLSAYSEDTVGITRECAMAHFGEKTFPTTTWSFTSLPSEESPVYEASDYMIVCLENYRPDILDRVNDFSLAYGTPYTWCCLDSLSGTVGPTVLPHETACFNCYRTRVNANADYPEELQVYEDQLMSNGNSTVFGYLPPHIQILSGLVSLEVIKDLSGLTPPLTYNAQLEINLLNMEFALHSVLKLPRCTSCGRHLSSGAPVRPFDEMEA</sequence>
<dbReference type="InterPro" id="IPR022291">
    <property type="entry name" value="Bacteriocin_synth_cyclodeHase"/>
</dbReference>
<dbReference type="Proteomes" id="UP000461162">
    <property type="component" value="Unassembled WGS sequence"/>
</dbReference>
<feature type="domain" description="THIF-type NAD/FAD binding fold" evidence="1">
    <location>
        <begin position="119"/>
        <end position="349"/>
    </location>
</feature>
<dbReference type="Gene3D" id="3.90.930.60">
    <property type="match status" value="1"/>
</dbReference>
<dbReference type="AlphaFoldDB" id="A0A7K1KRV2"/>
<evidence type="ECO:0000313" key="3">
    <source>
        <dbReference type="Proteomes" id="UP000461162"/>
    </source>
</evidence>
<name>A0A7K1KRV2_9BACT</name>
<dbReference type="EMBL" id="WODC01000014">
    <property type="protein sequence ID" value="MUM78833.1"/>
    <property type="molecule type" value="Genomic_DNA"/>
</dbReference>
<dbReference type="InterPro" id="IPR000594">
    <property type="entry name" value="ThiF_NAD_FAD-bd"/>
</dbReference>
<comment type="caution">
    <text evidence="2">The sequence shown here is derived from an EMBL/GenBank/DDBJ whole genome shotgun (WGS) entry which is preliminary data.</text>
</comment>
<accession>A0A7K1KRV2</accession>
<dbReference type="InterPro" id="IPR035985">
    <property type="entry name" value="Ubiquitin-activating_enz"/>
</dbReference>
<dbReference type="RefSeq" id="WP_155935685.1">
    <property type="nucleotide sequence ID" value="NZ_WODC01000014.1"/>
</dbReference>
<dbReference type="SUPFAM" id="SSF69572">
    <property type="entry name" value="Activating enzymes of the ubiquitin-like proteins"/>
    <property type="match status" value="1"/>
</dbReference>
<proteinExistence type="predicted"/>